<evidence type="ECO:0000256" key="9">
    <source>
        <dbReference type="ARBA" id="ARBA00047340"/>
    </source>
</evidence>
<keyword evidence="5 10" id="KW-0169">Cobalamin biosynthesis</keyword>
<comment type="function">
    <text evidence="10">Catalyzes the synthesis of alpha-ribazole-5'-phosphate from nicotinate mononucleotide (NAMN) and 5,6-dimethylbenzimidazole (DMB).</text>
</comment>
<dbReference type="NCBIfam" id="NF000996">
    <property type="entry name" value="PRK00105.1"/>
    <property type="match status" value="1"/>
</dbReference>
<dbReference type="InterPro" id="IPR036087">
    <property type="entry name" value="Nict_dMeBzImd_PRibTrfase_sf"/>
</dbReference>
<gene>
    <name evidence="10" type="primary">cobT</name>
    <name evidence="11" type="ORF">M23134_04668</name>
</gene>
<evidence type="ECO:0000313" key="12">
    <source>
        <dbReference type="Proteomes" id="UP000004095"/>
    </source>
</evidence>
<dbReference type="PANTHER" id="PTHR43463:SF1">
    <property type="entry name" value="NICOTINATE-NUCLEOTIDE--DIMETHYLBENZIMIDAZOLE PHOSPHORIBOSYLTRANSFERASE"/>
    <property type="match status" value="1"/>
</dbReference>
<dbReference type="Proteomes" id="UP000004095">
    <property type="component" value="Unassembled WGS sequence"/>
</dbReference>
<dbReference type="EMBL" id="AAWS01000035">
    <property type="protein sequence ID" value="EAY26390.1"/>
    <property type="molecule type" value="Genomic_DNA"/>
</dbReference>
<dbReference type="AlphaFoldDB" id="A1ZTG8"/>
<dbReference type="GO" id="GO:0008939">
    <property type="term" value="F:nicotinate-nucleotide-dimethylbenzimidazole phosphoribosyltransferase activity"/>
    <property type="evidence" value="ECO:0007669"/>
    <property type="project" value="UniProtKB-UniRule"/>
</dbReference>
<dbReference type="Gene3D" id="1.10.1610.10">
    <property type="match status" value="1"/>
</dbReference>
<sequence length="356" mass="38367">MKEFNICSVNTEVLKEIQHKIDFKTKPVGALGQLEDTARQIAAIQNTLEPQLQKPHVLVFAADHGIANEGVSKYPQEVTYQMVLNFLSGGAAINVFCQQHGIALKVIDAGVKGQFEAHPQLLDQKIAEGTESFLASPAMTLEQCVQAISQGAKVVTEVHQTGCNVIGFGEMGIGNTTPAAALMHVITKIDLEVCVGKGTGLDNEGIQKKLHILQEALEHHADHLEDVDTTYEAGAAHFLWVLSTFGGFEIAQMVGAFLQAAEHKMVVMVDGFIASSALLVAQALHPQVLEYCVFCHQSDEQGHAKMLEFMKATPLLNLQMRLGEGTGCAVAYPLLQSAVQFVSQMASFESAGVSQS</sequence>
<keyword evidence="6 10" id="KW-0328">Glycosyltransferase</keyword>
<proteinExistence type="inferred from homology"/>
<dbReference type="GO" id="GO:0009236">
    <property type="term" value="P:cobalamin biosynthetic process"/>
    <property type="evidence" value="ECO:0007669"/>
    <property type="project" value="UniProtKB-UniRule"/>
</dbReference>
<evidence type="ECO:0000256" key="5">
    <source>
        <dbReference type="ARBA" id="ARBA00022573"/>
    </source>
</evidence>
<evidence type="ECO:0000256" key="4">
    <source>
        <dbReference type="ARBA" id="ARBA00015486"/>
    </source>
</evidence>
<keyword evidence="12" id="KW-1185">Reference proteome</keyword>
<evidence type="ECO:0000256" key="10">
    <source>
        <dbReference type="HAMAP-Rule" id="MF_00230"/>
    </source>
</evidence>
<dbReference type="SUPFAM" id="SSF52733">
    <property type="entry name" value="Nicotinate mononucleotide:5,6-dimethylbenzimidazole phosphoribosyltransferase (CobT)"/>
    <property type="match status" value="1"/>
</dbReference>
<comment type="catalytic activity">
    <reaction evidence="9 10">
        <text>5,6-dimethylbenzimidazole + nicotinate beta-D-ribonucleotide = alpha-ribazole 5'-phosphate + nicotinate + H(+)</text>
        <dbReference type="Rhea" id="RHEA:11196"/>
        <dbReference type="ChEBI" id="CHEBI:15378"/>
        <dbReference type="ChEBI" id="CHEBI:15890"/>
        <dbReference type="ChEBI" id="CHEBI:32544"/>
        <dbReference type="ChEBI" id="CHEBI:57502"/>
        <dbReference type="ChEBI" id="CHEBI:57918"/>
        <dbReference type="EC" id="2.4.2.21"/>
    </reaction>
</comment>
<dbReference type="FunFam" id="3.40.50.10210:FF:000001">
    <property type="entry name" value="Nicotinate-nucleotide--dimethylbenzimidazole phosphoribosyltransferase"/>
    <property type="match status" value="1"/>
</dbReference>
<reference evidence="11 12" key="1">
    <citation type="submission" date="2007-01" db="EMBL/GenBank/DDBJ databases">
        <authorList>
            <person name="Haygood M."/>
            <person name="Podell S."/>
            <person name="Anderson C."/>
            <person name="Hopkinson B."/>
            <person name="Roe K."/>
            <person name="Barbeau K."/>
            <person name="Gaasterland T."/>
            <person name="Ferriera S."/>
            <person name="Johnson J."/>
            <person name="Kravitz S."/>
            <person name="Beeson K."/>
            <person name="Sutton G."/>
            <person name="Rogers Y.-H."/>
            <person name="Friedman R."/>
            <person name="Frazier M."/>
            <person name="Venter J.C."/>
        </authorList>
    </citation>
    <scope>NUCLEOTIDE SEQUENCE [LARGE SCALE GENOMIC DNA]</scope>
    <source>
        <strain evidence="11 12">ATCC 23134</strain>
    </source>
</reference>
<evidence type="ECO:0000256" key="2">
    <source>
        <dbReference type="ARBA" id="ARBA00007110"/>
    </source>
</evidence>
<dbReference type="OrthoDB" id="9781491at2"/>
<dbReference type="RefSeq" id="WP_002701206.1">
    <property type="nucleotide sequence ID" value="NZ_AAWS01000035.1"/>
</dbReference>
<dbReference type="InterPro" id="IPR003200">
    <property type="entry name" value="Nict_dMeBzImd_PRibTrfase"/>
</dbReference>
<evidence type="ECO:0000256" key="6">
    <source>
        <dbReference type="ARBA" id="ARBA00022676"/>
    </source>
</evidence>
<comment type="similarity">
    <text evidence="2 10">Belongs to the CobT family.</text>
</comment>
<comment type="pathway">
    <text evidence="1 10">Nucleoside biosynthesis; alpha-ribazole biosynthesis; alpha-ribazole from 5,6-dimethylbenzimidazole: step 1/2.</text>
</comment>
<evidence type="ECO:0000256" key="1">
    <source>
        <dbReference type="ARBA" id="ARBA00005049"/>
    </source>
</evidence>
<dbReference type="NCBIfam" id="TIGR03160">
    <property type="entry name" value="cobT_DBIPRT"/>
    <property type="match status" value="1"/>
</dbReference>
<dbReference type="InterPro" id="IPR017846">
    <property type="entry name" value="Nict_dMeBzImd_PRibTrfase_bact"/>
</dbReference>
<dbReference type="EC" id="2.4.2.21" evidence="3 10"/>
<accession>A1ZTG8</accession>
<feature type="active site" description="Proton acceptor" evidence="10">
    <location>
        <position position="324"/>
    </location>
</feature>
<evidence type="ECO:0000256" key="3">
    <source>
        <dbReference type="ARBA" id="ARBA00011991"/>
    </source>
</evidence>
<keyword evidence="7 10" id="KW-0808">Transferase</keyword>
<comment type="caution">
    <text evidence="11">The sequence shown here is derived from an EMBL/GenBank/DDBJ whole genome shotgun (WGS) entry which is preliminary data.</text>
</comment>
<evidence type="ECO:0000256" key="8">
    <source>
        <dbReference type="ARBA" id="ARBA00030686"/>
    </source>
</evidence>
<protein>
    <recommendedName>
        <fullName evidence="4 10">Nicotinate-nucleotide--dimethylbenzimidazole phosphoribosyltransferase</fullName>
        <shortName evidence="10">NN:DBI PRT</shortName>
        <ecNumber evidence="3 10">2.4.2.21</ecNumber>
    </recommendedName>
    <alternativeName>
        <fullName evidence="8 10">N(1)-alpha-phosphoribosyltransferase</fullName>
    </alternativeName>
</protein>
<evidence type="ECO:0000256" key="7">
    <source>
        <dbReference type="ARBA" id="ARBA00022679"/>
    </source>
</evidence>
<name>A1ZTG8_MICM2</name>
<organism evidence="11 12">
    <name type="scientific">Microscilla marina ATCC 23134</name>
    <dbReference type="NCBI Taxonomy" id="313606"/>
    <lineage>
        <taxon>Bacteria</taxon>
        <taxon>Pseudomonadati</taxon>
        <taxon>Bacteroidota</taxon>
        <taxon>Cytophagia</taxon>
        <taxon>Cytophagales</taxon>
        <taxon>Microscillaceae</taxon>
        <taxon>Microscilla</taxon>
    </lineage>
</organism>
<dbReference type="Pfam" id="PF02277">
    <property type="entry name" value="DBI_PRT"/>
    <property type="match status" value="1"/>
</dbReference>
<dbReference type="InterPro" id="IPR023195">
    <property type="entry name" value="Nict_dMeBzImd_PRibTrfase_N"/>
</dbReference>
<dbReference type="HAMAP" id="MF_00230">
    <property type="entry name" value="CobT"/>
    <property type="match status" value="1"/>
</dbReference>
<dbReference type="CDD" id="cd02439">
    <property type="entry name" value="DMB-PRT_CobT"/>
    <property type="match status" value="1"/>
</dbReference>
<evidence type="ECO:0000313" key="11">
    <source>
        <dbReference type="EMBL" id="EAY26390.1"/>
    </source>
</evidence>
<dbReference type="eggNOG" id="COG2038">
    <property type="taxonomic scope" value="Bacteria"/>
</dbReference>
<dbReference type="PANTHER" id="PTHR43463">
    <property type="entry name" value="NICOTINATE-NUCLEOTIDE--DIMETHYLBENZIMIDAZOLE PHOSPHORIBOSYLTRANSFERASE"/>
    <property type="match status" value="1"/>
</dbReference>
<dbReference type="Gene3D" id="3.40.50.10210">
    <property type="match status" value="1"/>
</dbReference>
<dbReference type="UniPathway" id="UPA00061">
    <property type="reaction ID" value="UER00516"/>
</dbReference>